<dbReference type="PANTHER" id="PTHR33495">
    <property type="entry name" value="ANTI-SIGMA FACTOR ANTAGONIST TM_1081-RELATED-RELATED"/>
    <property type="match status" value="1"/>
</dbReference>
<feature type="domain" description="STAS" evidence="3">
    <location>
        <begin position="1"/>
        <end position="110"/>
    </location>
</feature>
<evidence type="ECO:0000313" key="5">
    <source>
        <dbReference type="Proteomes" id="UP000198771"/>
    </source>
</evidence>
<protein>
    <recommendedName>
        <fullName evidence="2">Anti-sigma factor antagonist</fullName>
    </recommendedName>
</protein>
<proteinExistence type="inferred from homology"/>
<evidence type="ECO:0000313" key="4">
    <source>
        <dbReference type="EMBL" id="SDB08397.1"/>
    </source>
</evidence>
<gene>
    <name evidence="4" type="ORF">SAMN05660653_00396</name>
</gene>
<dbReference type="EMBL" id="FMXO01000002">
    <property type="protein sequence ID" value="SDB08397.1"/>
    <property type="molecule type" value="Genomic_DNA"/>
</dbReference>
<comment type="similarity">
    <text evidence="1 2">Belongs to the anti-sigma-factor antagonist family.</text>
</comment>
<organism evidence="4 5">
    <name type="scientific">Desulfonatronum thiosulfatophilum</name>
    <dbReference type="NCBI Taxonomy" id="617002"/>
    <lineage>
        <taxon>Bacteria</taxon>
        <taxon>Pseudomonadati</taxon>
        <taxon>Thermodesulfobacteriota</taxon>
        <taxon>Desulfovibrionia</taxon>
        <taxon>Desulfovibrionales</taxon>
        <taxon>Desulfonatronaceae</taxon>
        <taxon>Desulfonatronum</taxon>
    </lineage>
</organism>
<evidence type="ECO:0000256" key="2">
    <source>
        <dbReference type="RuleBase" id="RU003749"/>
    </source>
</evidence>
<dbReference type="InterPro" id="IPR036513">
    <property type="entry name" value="STAS_dom_sf"/>
</dbReference>
<reference evidence="4 5" key="1">
    <citation type="submission" date="2016-10" db="EMBL/GenBank/DDBJ databases">
        <authorList>
            <person name="de Groot N.N."/>
        </authorList>
    </citation>
    <scope>NUCLEOTIDE SEQUENCE [LARGE SCALE GENOMIC DNA]</scope>
    <source>
        <strain evidence="4 5">ASO4-2</strain>
    </source>
</reference>
<accession>A0A1G6AJ20</accession>
<evidence type="ECO:0000256" key="1">
    <source>
        <dbReference type="ARBA" id="ARBA00009013"/>
    </source>
</evidence>
<sequence length="113" mass="12984">MEIKENSRREIVVFTLQGRLDGNEAQAFEERVLIKLDQGATKLVFDFHQLDYINSSGLRVLVMTYQRLQAANGRIAICGLKDYIQEIFDISGYNEIFAMYADCDAALRELQDK</sequence>
<dbReference type="Proteomes" id="UP000198771">
    <property type="component" value="Unassembled WGS sequence"/>
</dbReference>
<dbReference type="NCBIfam" id="TIGR00377">
    <property type="entry name" value="ant_ant_sig"/>
    <property type="match status" value="1"/>
</dbReference>
<dbReference type="PROSITE" id="PS50801">
    <property type="entry name" value="STAS"/>
    <property type="match status" value="1"/>
</dbReference>
<dbReference type="SUPFAM" id="SSF52091">
    <property type="entry name" value="SpoIIaa-like"/>
    <property type="match status" value="1"/>
</dbReference>
<dbReference type="Pfam" id="PF01740">
    <property type="entry name" value="STAS"/>
    <property type="match status" value="1"/>
</dbReference>
<dbReference type="CDD" id="cd07043">
    <property type="entry name" value="STAS_anti-anti-sigma_factors"/>
    <property type="match status" value="1"/>
</dbReference>
<keyword evidence="5" id="KW-1185">Reference proteome</keyword>
<dbReference type="Gene3D" id="3.30.750.24">
    <property type="entry name" value="STAS domain"/>
    <property type="match status" value="1"/>
</dbReference>
<dbReference type="InterPro" id="IPR003658">
    <property type="entry name" value="Anti-sigma_ant"/>
</dbReference>
<dbReference type="RefSeq" id="WP_092116697.1">
    <property type="nucleotide sequence ID" value="NZ_FMXO01000002.1"/>
</dbReference>
<dbReference type="AlphaFoldDB" id="A0A1G6AJ20"/>
<dbReference type="GO" id="GO:0043856">
    <property type="term" value="F:anti-sigma factor antagonist activity"/>
    <property type="evidence" value="ECO:0007669"/>
    <property type="project" value="InterPro"/>
</dbReference>
<dbReference type="STRING" id="617002.SAMN05660653_00396"/>
<dbReference type="OrthoDB" id="280847at2"/>
<name>A0A1G6AJ20_9BACT</name>
<dbReference type="InterPro" id="IPR002645">
    <property type="entry name" value="STAS_dom"/>
</dbReference>
<evidence type="ECO:0000259" key="3">
    <source>
        <dbReference type="PROSITE" id="PS50801"/>
    </source>
</evidence>